<feature type="signal peptide" evidence="2">
    <location>
        <begin position="1"/>
        <end position="19"/>
    </location>
</feature>
<dbReference type="Proteomes" id="UP000663937">
    <property type="component" value="Chromosome"/>
</dbReference>
<keyword evidence="1" id="KW-0812">Transmembrane</keyword>
<evidence type="ECO:0000256" key="2">
    <source>
        <dbReference type="SAM" id="SignalP"/>
    </source>
</evidence>
<name>A0A8A4ZH81_9MICO</name>
<keyword evidence="2" id="KW-0732">Signal</keyword>
<accession>A0A8A4ZH81</accession>
<keyword evidence="4" id="KW-1185">Reference proteome</keyword>
<evidence type="ECO:0000313" key="4">
    <source>
        <dbReference type="Proteomes" id="UP000663937"/>
    </source>
</evidence>
<evidence type="ECO:0000313" key="3">
    <source>
        <dbReference type="EMBL" id="QTE31402.1"/>
    </source>
</evidence>
<organism evidence="3 4">
    <name type="scientific">Pengzhenrongella sicca</name>
    <dbReference type="NCBI Taxonomy" id="2819238"/>
    <lineage>
        <taxon>Bacteria</taxon>
        <taxon>Bacillati</taxon>
        <taxon>Actinomycetota</taxon>
        <taxon>Actinomycetes</taxon>
        <taxon>Micrococcales</taxon>
        <taxon>Pengzhenrongella</taxon>
    </lineage>
</organism>
<dbReference type="Pfam" id="PF10825">
    <property type="entry name" value="DUF2752"/>
    <property type="match status" value="1"/>
</dbReference>
<dbReference type="InterPro" id="IPR021215">
    <property type="entry name" value="DUF2752"/>
</dbReference>
<feature type="transmembrane region" description="Helical" evidence="1">
    <location>
        <begin position="66"/>
        <end position="88"/>
    </location>
</feature>
<evidence type="ECO:0000256" key="1">
    <source>
        <dbReference type="SAM" id="Phobius"/>
    </source>
</evidence>
<dbReference type="KEGG" id="psic:J4E96_07585"/>
<dbReference type="AlphaFoldDB" id="A0A8A4ZH81"/>
<feature type="transmembrane region" description="Helical" evidence="1">
    <location>
        <begin position="100"/>
        <end position="120"/>
    </location>
</feature>
<keyword evidence="1" id="KW-1133">Transmembrane helix</keyword>
<gene>
    <name evidence="3" type="ORF">J4E96_07585</name>
</gene>
<sequence length="132" mass="13424">MRGVRAPLLAAGLALAASAYVALVDPNRPGHYLTCPLLASTGLYCAACGGLRAVHDLSRLDVAGAWAMNPLLVAALPFVAIAWARWFARARAGGSAGAGGLRSAALAWVVLVVVLGFAAARNVPALAPWLAP</sequence>
<feature type="chain" id="PRO_5039718275" evidence="2">
    <location>
        <begin position="20"/>
        <end position="132"/>
    </location>
</feature>
<dbReference type="EMBL" id="CP071868">
    <property type="protein sequence ID" value="QTE31402.1"/>
    <property type="molecule type" value="Genomic_DNA"/>
</dbReference>
<reference evidence="3" key="1">
    <citation type="submission" date="2021-03" db="EMBL/GenBank/DDBJ databases">
        <title>Pengzhenrongella sicca gen. nov., sp. nov., a new member of suborder Micrococcineae isolated from High-Arctic tundra soil.</title>
        <authorList>
            <person name="Peng F."/>
        </authorList>
    </citation>
    <scope>NUCLEOTIDE SEQUENCE</scope>
    <source>
        <strain evidence="3">LRZ-2</strain>
    </source>
</reference>
<proteinExistence type="predicted"/>
<protein>
    <submittedName>
        <fullName evidence="3">DUF2752 domain-containing protein</fullName>
    </submittedName>
</protein>
<keyword evidence="1" id="KW-0472">Membrane</keyword>